<dbReference type="Proteomes" id="UP000308600">
    <property type="component" value="Unassembled WGS sequence"/>
</dbReference>
<evidence type="ECO:0000313" key="1">
    <source>
        <dbReference type="EMBL" id="TFK65423.1"/>
    </source>
</evidence>
<keyword evidence="2" id="KW-1185">Reference proteome</keyword>
<dbReference type="EMBL" id="ML208437">
    <property type="protein sequence ID" value="TFK65423.1"/>
    <property type="molecule type" value="Genomic_DNA"/>
</dbReference>
<organism evidence="1 2">
    <name type="scientific">Pluteus cervinus</name>
    <dbReference type="NCBI Taxonomy" id="181527"/>
    <lineage>
        <taxon>Eukaryota</taxon>
        <taxon>Fungi</taxon>
        <taxon>Dikarya</taxon>
        <taxon>Basidiomycota</taxon>
        <taxon>Agaricomycotina</taxon>
        <taxon>Agaricomycetes</taxon>
        <taxon>Agaricomycetidae</taxon>
        <taxon>Agaricales</taxon>
        <taxon>Pluteineae</taxon>
        <taxon>Pluteaceae</taxon>
        <taxon>Pluteus</taxon>
    </lineage>
</organism>
<proteinExistence type="predicted"/>
<reference evidence="1 2" key="1">
    <citation type="journal article" date="2019" name="Nat. Ecol. Evol.">
        <title>Megaphylogeny resolves global patterns of mushroom evolution.</title>
        <authorList>
            <person name="Varga T."/>
            <person name="Krizsan K."/>
            <person name="Foldi C."/>
            <person name="Dima B."/>
            <person name="Sanchez-Garcia M."/>
            <person name="Sanchez-Ramirez S."/>
            <person name="Szollosi G.J."/>
            <person name="Szarkandi J.G."/>
            <person name="Papp V."/>
            <person name="Albert L."/>
            <person name="Andreopoulos W."/>
            <person name="Angelini C."/>
            <person name="Antonin V."/>
            <person name="Barry K.W."/>
            <person name="Bougher N.L."/>
            <person name="Buchanan P."/>
            <person name="Buyck B."/>
            <person name="Bense V."/>
            <person name="Catcheside P."/>
            <person name="Chovatia M."/>
            <person name="Cooper J."/>
            <person name="Damon W."/>
            <person name="Desjardin D."/>
            <person name="Finy P."/>
            <person name="Geml J."/>
            <person name="Haridas S."/>
            <person name="Hughes K."/>
            <person name="Justo A."/>
            <person name="Karasinski D."/>
            <person name="Kautmanova I."/>
            <person name="Kiss B."/>
            <person name="Kocsube S."/>
            <person name="Kotiranta H."/>
            <person name="LaButti K.M."/>
            <person name="Lechner B.E."/>
            <person name="Liimatainen K."/>
            <person name="Lipzen A."/>
            <person name="Lukacs Z."/>
            <person name="Mihaltcheva S."/>
            <person name="Morgado L.N."/>
            <person name="Niskanen T."/>
            <person name="Noordeloos M.E."/>
            <person name="Ohm R.A."/>
            <person name="Ortiz-Santana B."/>
            <person name="Ovrebo C."/>
            <person name="Racz N."/>
            <person name="Riley R."/>
            <person name="Savchenko A."/>
            <person name="Shiryaev A."/>
            <person name="Soop K."/>
            <person name="Spirin V."/>
            <person name="Szebenyi C."/>
            <person name="Tomsovsky M."/>
            <person name="Tulloss R.E."/>
            <person name="Uehling J."/>
            <person name="Grigoriev I.V."/>
            <person name="Vagvolgyi C."/>
            <person name="Papp T."/>
            <person name="Martin F.M."/>
            <person name="Miettinen O."/>
            <person name="Hibbett D.S."/>
            <person name="Nagy L.G."/>
        </authorList>
    </citation>
    <scope>NUCLEOTIDE SEQUENCE [LARGE SCALE GENOMIC DNA]</scope>
    <source>
        <strain evidence="1 2">NL-1719</strain>
    </source>
</reference>
<evidence type="ECO:0000313" key="2">
    <source>
        <dbReference type="Proteomes" id="UP000308600"/>
    </source>
</evidence>
<sequence>MNSPRQITSTEGLVLFLYSRGRAGISSITRFRPAEQNSTIYLQALFAAFKLLMVTSKTLSPHIMHPCFRFFRRISFVFPIRAGPLVRWICRADFGHPLPNALRNIYSQSRARLVLPSTTFNSIAIPQGYLIAHIKNSSYLLSTSQCSSPHDLRLQDTILSRKPALIKRYSQYLKIKSKD</sequence>
<name>A0ACD3AHQ2_9AGAR</name>
<accession>A0ACD3AHQ2</accession>
<protein>
    <submittedName>
        <fullName evidence="1">Uncharacterized protein</fullName>
    </submittedName>
</protein>
<gene>
    <name evidence="1" type="ORF">BDN72DRAFT_197104</name>
</gene>